<dbReference type="OrthoDB" id="10466198at2759"/>
<accession>A0A1Q9DBY6</accession>
<gene>
    <name evidence="1" type="ORF">AK812_SmicGene25468</name>
</gene>
<keyword evidence="2" id="KW-1185">Reference proteome</keyword>
<protein>
    <submittedName>
        <fullName evidence="1">Uncharacterized protein</fullName>
    </submittedName>
</protein>
<sequence>MRESLCRAATSHLALLSPEEAVEEALPVLVLAAEAIADCLAFGNPLRRTRAAAIQEVFLQESLDESDEAAARCKAIREAFADEVHKAVLTTPSAVVARHVEECTSGFKQPVRVEVRGTAGRAVTDRAFTVGARGECDVQVLGDQGVLPLQRFGMSRGLQKLSKCLSAAQGR</sequence>
<name>A0A1Q9DBY6_SYMMI</name>
<evidence type="ECO:0000313" key="1">
    <source>
        <dbReference type="EMBL" id="OLP92691.1"/>
    </source>
</evidence>
<dbReference type="AlphaFoldDB" id="A0A1Q9DBY6"/>
<organism evidence="1 2">
    <name type="scientific">Symbiodinium microadriaticum</name>
    <name type="common">Dinoflagellate</name>
    <name type="synonym">Zooxanthella microadriatica</name>
    <dbReference type="NCBI Taxonomy" id="2951"/>
    <lineage>
        <taxon>Eukaryota</taxon>
        <taxon>Sar</taxon>
        <taxon>Alveolata</taxon>
        <taxon>Dinophyceae</taxon>
        <taxon>Suessiales</taxon>
        <taxon>Symbiodiniaceae</taxon>
        <taxon>Symbiodinium</taxon>
    </lineage>
</organism>
<proteinExistence type="predicted"/>
<reference evidence="1 2" key="1">
    <citation type="submission" date="2016-02" db="EMBL/GenBank/DDBJ databases">
        <title>Genome analysis of coral dinoflagellate symbionts highlights evolutionary adaptations to a symbiotic lifestyle.</title>
        <authorList>
            <person name="Aranda M."/>
            <person name="Li Y."/>
            <person name="Liew Y.J."/>
            <person name="Baumgarten S."/>
            <person name="Simakov O."/>
            <person name="Wilson M."/>
            <person name="Piel J."/>
            <person name="Ashoor H."/>
            <person name="Bougouffa S."/>
            <person name="Bajic V.B."/>
            <person name="Ryu T."/>
            <person name="Ravasi T."/>
            <person name="Bayer T."/>
            <person name="Micklem G."/>
            <person name="Kim H."/>
            <person name="Bhak J."/>
            <person name="Lajeunesse T.C."/>
            <person name="Voolstra C.R."/>
        </authorList>
    </citation>
    <scope>NUCLEOTIDE SEQUENCE [LARGE SCALE GENOMIC DNA]</scope>
    <source>
        <strain evidence="1 2">CCMP2467</strain>
    </source>
</reference>
<dbReference type="EMBL" id="LSRX01000610">
    <property type="protein sequence ID" value="OLP92691.1"/>
    <property type="molecule type" value="Genomic_DNA"/>
</dbReference>
<dbReference type="Proteomes" id="UP000186817">
    <property type="component" value="Unassembled WGS sequence"/>
</dbReference>
<comment type="caution">
    <text evidence="1">The sequence shown here is derived from an EMBL/GenBank/DDBJ whole genome shotgun (WGS) entry which is preliminary data.</text>
</comment>
<evidence type="ECO:0000313" key="2">
    <source>
        <dbReference type="Proteomes" id="UP000186817"/>
    </source>
</evidence>